<evidence type="ECO:0000256" key="2">
    <source>
        <dbReference type="RuleBase" id="RU003357"/>
    </source>
</evidence>
<keyword evidence="1" id="KW-0813">Transport</keyword>
<dbReference type="KEGG" id="shg:Sph21_0107"/>
<dbReference type="InterPro" id="IPR008969">
    <property type="entry name" value="CarboxyPept-like_regulatory"/>
</dbReference>
<keyword evidence="1 2" id="KW-0472">Membrane</keyword>
<dbReference type="eggNOG" id="COG1629">
    <property type="taxonomic scope" value="Bacteria"/>
</dbReference>
<organism evidence="6">
    <name type="scientific">Sphingobacterium sp. (strain 21)</name>
    <dbReference type="NCBI Taxonomy" id="743722"/>
    <lineage>
        <taxon>Bacteria</taxon>
        <taxon>Pseudomonadati</taxon>
        <taxon>Bacteroidota</taxon>
        <taxon>Sphingobacteriia</taxon>
        <taxon>Sphingobacteriales</taxon>
        <taxon>Sphingobacteriaceae</taxon>
        <taxon>Sphingobacterium</taxon>
    </lineage>
</organism>
<dbReference type="EMBL" id="CP002584">
    <property type="protein sequence ID" value="ADZ76697.1"/>
    <property type="molecule type" value="Genomic_DNA"/>
</dbReference>
<evidence type="ECO:0000259" key="5">
    <source>
        <dbReference type="Pfam" id="PF07715"/>
    </source>
</evidence>
<keyword evidence="3" id="KW-1133">Transmembrane helix</keyword>
<keyword evidence="1" id="KW-1134">Transmembrane beta strand</keyword>
<dbReference type="InterPro" id="IPR039426">
    <property type="entry name" value="TonB-dep_rcpt-like"/>
</dbReference>
<dbReference type="Gene3D" id="2.60.40.1120">
    <property type="entry name" value="Carboxypeptidase-like, regulatory domain"/>
    <property type="match status" value="1"/>
</dbReference>
<proteinExistence type="inferred from homology"/>
<keyword evidence="1 3" id="KW-0812">Transmembrane</keyword>
<keyword evidence="2" id="KW-0798">TonB box</keyword>
<protein>
    <submittedName>
        <fullName evidence="6">TonB-dependent receptor</fullName>
    </submittedName>
</protein>
<dbReference type="NCBIfam" id="TIGR04057">
    <property type="entry name" value="SusC_RagA_signa"/>
    <property type="match status" value="1"/>
</dbReference>
<dbReference type="NCBIfam" id="TIGR04056">
    <property type="entry name" value="OMP_RagA_SusC"/>
    <property type="match status" value="1"/>
</dbReference>
<reference evidence="6" key="1">
    <citation type="submission" date="2011-03" db="EMBL/GenBank/DDBJ databases">
        <title>Complete sequence of Sphingobacterium sp. 21.</title>
        <authorList>
            <consortium name="US DOE Joint Genome Institute"/>
            <person name="Lucas S."/>
            <person name="Copeland A."/>
            <person name="Lapidus A."/>
            <person name="Cheng J.-F."/>
            <person name="Goodwin L."/>
            <person name="Pitluck S."/>
            <person name="Davenport K."/>
            <person name="Detter J.C."/>
            <person name="Han C."/>
            <person name="Tapia R."/>
            <person name="Land M."/>
            <person name="Hauser L."/>
            <person name="Kyrpides N."/>
            <person name="Ivanova N."/>
            <person name="Ovchinnikova G."/>
            <person name="Pagani I."/>
            <person name="Siebers A.K."/>
            <person name="Allgaier M."/>
            <person name="Thelen M.P."/>
            <person name="Hugenholtz P."/>
            <person name="Woyke T."/>
        </authorList>
    </citation>
    <scope>NUCLEOTIDE SEQUENCE</scope>
    <source>
        <strain evidence="6">21</strain>
    </source>
</reference>
<dbReference type="Pfam" id="PF00593">
    <property type="entry name" value="TonB_dep_Rec_b-barrel"/>
    <property type="match status" value="1"/>
</dbReference>
<comment type="subcellular location">
    <subcellularLocation>
        <location evidence="1">Cell outer membrane</location>
        <topology evidence="1">Multi-pass membrane protein</topology>
    </subcellularLocation>
</comment>
<name>F4CEK2_SPHS2</name>
<sequence length="1078" mass="119927">MKQNDIFSQNKKGLNTRNLHRGIRINLIPIKFMDLRSDPIKIAHIVLWTLLIFLLTPIYTFAQTSRFSGKVVDSTAVGIPQVSVLALRANTKALTDANGLYEITSPYSTDTLVFTYVGYRTIKRTLNAGTHATITMVPSSELLDEIVVVGFGTQKKTNLTGAVTQIDGKALTNRPVANVGLALQGTIGNLNISPNGGPGGTVNYNVRGATSLSSGGSPFFIVDGIPVSDITNLNPTDIKSITVLKDAASAAIYGARAAYGVILVTTKSGEGKTKISYNNIIGTSKAIQTPHQLNSLEFAEAYNIASINSGQSPYFSEEHIARIKAFMADPVNTPSNVVDPNNTAVWSYAALDNDNVDWYRAFFKPSAPNQKHDVTISGGDEKTNYYVGAGYFREGGLIRYADENHERYNITGNLHFTPTKWLRADLKTRFVRDHLKLPSEAQTKVVGNWFHQATTRFPNWSLKDPNGYWSRASNIPRQWEGSSRTTNNEINIMGALEAEPIKNWKINTEISYRNNGIRWSDQMKPFAWEHTVSGLPVMTTDNSYSEAMTQSDYYVMNFYTSYEKYFSKHYLSALIGQQAELSKYSQLSGRRLDLIDTSLPSMGVATGDQTVNGSLSHWANSGTFMRLNYNYDGRYLLELNGRYDGSSKFAKDKRFGFFPSVSVGYNIANEPFWKIPAVNQLKLRASYGSLGNQNIDNYLYLNTIGIVTKYGYILDGVLPNYLAAPGLVSENLTWETARTLDFGVDLTTLRNRLDLSFDWYRRSTINMFGPANAYPAVLGASVPKENNADLRTLGFELSLSWHDKISDDFSYNINAILSDNKAEVTRYNNPTHILSTYYEGQTLGEIWGYKTAGLIQSEEQLAGIPDQSFIHGNWTLGDVEYVDINGDRKVDNGKNTVDDSGDLAIIGNSEPRYLYSLGLGASWKGFDINMFFQGVGKRDFAPPVSGNGGVLFWGFTGGFGANLYEGQTDFWTPDNADAYYAKPYTSSETDKNHQVQTRYLQNAAYLRLKNLQLGYTLPDKLINTIGLGRARIFVSGENLFTITSMKRNFDPEQTYGTWGAGKVYPYYKSYAIGLNIDF</sequence>
<dbReference type="InterPro" id="IPR000531">
    <property type="entry name" value="Beta-barrel_TonB"/>
</dbReference>
<feature type="domain" description="TonB-dependent receptor plug" evidence="5">
    <location>
        <begin position="156"/>
        <end position="261"/>
    </location>
</feature>
<dbReference type="InterPro" id="IPR023996">
    <property type="entry name" value="TonB-dep_OMP_SusC/RagA"/>
</dbReference>
<dbReference type="STRING" id="743722.Sph21_0107"/>
<feature type="transmembrane region" description="Helical" evidence="3">
    <location>
        <begin position="42"/>
        <end position="62"/>
    </location>
</feature>
<dbReference type="Gene3D" id="2.170.130.10">
    <property type="entry name" value="TonB-dependent receptor, plug domain"/>
    <property type="match status" value="1"/>
</dbReference>
<dbReference type="SUPFAM" id="SSF49464">
    <property type="entry name" value="Carboxypeptidase regulatory domain-like"/>
    <property type="match status" value="1"/>
</dbReference>
<dbReference type="AlphaFoldDB" id="F4CEK2"/>
<keyword evidence="1" id="KW-0998">Cell outer membrane</keyword>
<dbReference type="PROSITE" id="PS52016">
    <property type="entry name" value="TONB_DEPENDENT_REC_3"/>
    <property type="match status" value="1"/>
</dbReference>
<dbReference type="InterPro" id="IPR023997">
    <property type="entry name" value="TonB-dep_OMP_SusC/RagA_CS"/>
</dbReference>
<evidence type="ECO:0000256" key="1">
    <source>
        <dbReference type="PROSITE-ProRule" id="PRU01360"/>
    </source>
</evidence>
<dbReference type="SUPFAM" id="SSF56935">
    <property type="entry name" value="Porins"/>
    <property type="match status" value="1"/>
</dbReference>
<dbReference type="OrthoDB" id="604358at2"/>
<dbReference type="Pfam" id="PF07715">
    <property type="entry name" value="Plug"/>
    <property type="match status" value="1"/>
</dbReference>
<gene>
    <name evidence="6" type="ordered locus">Sph21_0107</name>
</gene>
<evidence type="ECO:0000256" key="3">
    <source>
        <dbReference type="SAM" id="Phobius"/>
    </source>
</evidence>
<evidence type="ECO:0000259" key="4">
    <source>
        <dbReference type="Pfam" id="PF00593"/>
    </source>
</evidence>
<dbReference type="GO" id="GO:0009279">
    <property type="term" value="C:cell outer membrane"/>
    <property type="evidence" value="ECO:0007669"/>
    <property type="project" value="UniProtKB-SubCell"/>
</dbReference>
<evidence type="ECO:0000313" key="6">
    <source>
        <dbReference type="EMBL" id="ADZ76697.1"/>
    </source>
</evidence>
<dbReference type="PATRIC" id="fig|743722.3.peg.114"/>
<dbReference type="InterPro" id="IPR012910">
    <property type="entry name" value="Plug_dom"/>
</dbReference>
<dbReference type="InterPro" id="IPR037066">
    <property type="entry name" value="Plug_dom_sf"/>
</dbReference>
<feature type="domain" description="TonB-dependent receptor-like beta-barrel" evidence="4">
    <location>
        <begin position="448"/>
        <end position="915"/>
    </location>
</feature>
<comment type="similarity">
    <text evidence="1 2">Belongs to the TonB-dependent receptor family.</text>
</comment>
<accession>F4CEK2</accession>
<dbReference type="Pfam" id="PF13715">
    <property type="entry name" value="CarbopepD_reg_2"/>
    <property type="match status" value="1"/>
</dbReference>
<dbReference type="HOGENOM" id="CLU_004317_1_1_10"/>
<keyword evidence="6" id="KW-0675">Receptor</keyword>